<dbReference type="PATRIC" id="fig|401562.3.peg.3876"/>
<name>A0A175R623_9HYPH</name>
<dbReference type="EMBL" id="LDPZ01000053">
    <property type="protein sequence ID" value="KTQ85781.1"/>
    <property type="molecule type" value="Genomic_DNA"/>
</dbReference>
<accession>A0A175R623</accession>
<sequence>MANATQTLAQFRIVAGKDGQSARLHIEDDSGATLELNATREQLDLIADELDKMLDYTEDADEV</sequence>
<proteinExistence type="predicted"/>
<dbReference type="Proteomes" id="UP000078272">
    <property type="component" value="Unassembled WGS sequence"/>
</dbReference>
<dbReference type="AlphaFoldDB" id="A0A175R623"/>
<dbReference type="OrthoDB" id="7908607at2"/>
<dbReference type="RefSeq" id="WP_058636274.1">
    <property type="nucleotide sequence ID" value="NZ_LDPZ01000053.1"/>
</dbReference>
<reference evidence="1 2" key="1">
    <citation type="journal article" date="2016" name="Front. Microbiol.">
        <title>Genomic Resource of Rice Seed Associated Bacteria.</title>
        <authorList>
            <person name="Midha S."/>
            <person name="Bansal K."/>
            <person name="Sharma S."/>
            <person name="Kumar N."/>
            <person name="Patil P.P."/>
            <person name="Chaudhry V."/>
            <person name="Patil P.B."/>
        </authorList>
    </citation>
    <scope>NUCLEOTIDE SEQUENCE [LARGE SCALE GENOMIC DNA]</scope>
    <source>
        <strain evidence="1 2">NS226</strain>
    </source>
</reference>
<protein>
    <submittedName>
        <fullName evidence="1">Uncharacterized protein</fullName>
    </submittedName>
</protein>
<evidence type="ECO:0000313" key="2">
    <source>
        <dbReference type="Proteomes" id="UP000078272"/>
    </source>
</evidence>
<organism evidence="1 2">
    <name type="scientific">Aureimonas ureilytica</name>
    <dbReference type="NCBI Taxonomy" id="401562"/>
    <lineage>
        <taxon>Bacteria</taxon>
        <taxon>Pseudomonadati</taxon>
        <taxon>Pseudomonadota</taxon>
        <taxon>Alphaproteobacteria</taxon>
        <taxon>Hyphomicrobiales</taxon>
        <taxon>Aurantimonadaceae</taxon>
        <taxon>Aureimonas</taxon>
    </lineage>
</organism>
<evidence type="ECO:0000313" key="1">
    <source>
        <dbReference type="EMBL" id="KTQ85781.1"/>
    </source>
</evidence>
<comment type="caution">
    <text evidence="1">The sequence shown here is derived from an EMBL/GenBank/DDBJ whole genome shotgun (WGS) entry which is preliminary data.</text>
</comment>
<gene>
    <name evidence="1" type="ORF">NS226_18835</name>
</gene>